<gene>
    <name evidence="4" type="ORF">J2793_006241</name>
</gene>
<evidence type="ECO:0000313" key="4">
    <source>
        <dbReference type="EMBL" id="MDP9650767.1"/>
    </source>
</evidence>
<proteinExistence type="predicted"/>
<dbReference type="EMBL" id="JAURTK010000012">
    <property type="protein sequence ID" value="MDP9650767.1"/>
    <property type="molecule type" value="Genomic_DNA"/>
</dbReference>
<dbReference type="PANTHER" id="PTHR30055:SF223">
    <property type="entry name" value="HTH-TYPE TRANSCRIPTIONAL REGULATOR UIDR"/>
    <property type="match status" value="1"/>
</dbReference>
<organism evidence="4 5">
    <name type="scientific">Paraburkholderia caledonica</name>
    <dbReference type="NCBI Taxonomy" id="134536"/>
    <lineage>
        <taxon>Bacteria</taxon>
        <taxon>Pseudomonadati</taxon>
        <taxon>Pseudomonadota</taxon>
        <taxon>Betaproteobacteria</taxon>
        <taxon>Burkholderiales</taxon>
        <taxon>Burkholderiaceae</taxon>
        <taxon>Paraburkholderia</taxon>
    </lineage>
</organism>
<dbReference type="InterPro" id="IPR009057">
    <property type="entry name" value="Homeodomain-like_sf"/>
</dbReference>
<dbReference type="AlphaFoldDB" id="A0AB73IL96"/>
<dbReference type="PRINTS" id="PR00455">
    <property type="entry name" value="HTHTETR"/>
</dbReference>
<evidence type="ECO:0000256" key="1">
    <source>
        <dbReference type="ARBA" id="ARBA00023125"/>
    </source>
</evidence>
<dbReference type="GO" id="GO:0003700">
    <property type="term" value="F:DNA-binding transcription factor activity"/>
    <property type="evidence" value="ECO:0007669"/>
    <property type="project" value="TreeGrafter"/>
</dbReference>
<evidence type="ECO:0000313" key="5">
    <source>
        <dbReference type="Proteomes" id="UP001229486"/>
    </source>
</evidence>
<dbReference type="PANTHER" id="PTHR30055">
    <property type="entry name" value="HTH-TYPE TRANSCRIPTIONAL REGULATOR RUTR"/>
    <property type="match status" value="1"/>
</dbReference>
<dbReference type="InterPro" id="IPR050109">
    <property type="entry name" value="HTH-type_TetR-like_transc_reg"/>
</dbReference>
<protein>
    <submittedName>
        <fullName evidence="4">AcrR family transcriptional regulator</fullName>
    </submittedName>
</protein>
<sequence>MSTRVSDTTSAMRKAPRQARSRATVDVIVTAVAHVLDARGWSGFTTNEVARVAGVSIGSVYQYFPNKLALVDAIRRQHFDDVLAVLQRARERHTSPERFIECLVNDLIAVHRDYPSLHRMLLDLPNPGGAKDADEAFQQEYLHRYALIVAAYRGRRPGGKGDWTAAQVLSSAVEGVIHNAARRGLLAHSQLRRELIRMVHGYLGDPHVATADSTR</sequence>
<dbReference type="GO" id="GO:0000976">
    <property type="term" value="F:transcription cis-regulatory region binding"/>
    <property type="evidence" value="ECO:0007669"/>
    <property type="project" value="TreeGrafter"/>
</dbReference>
<dbReference type="SUPFAM" id="SSF46689">
    <property type="entry name" value="Homeodomain-like"/>
    <property type="match status" value="1"/>
</dbReference>
<accession>A0AB73IL96</accession>
<dbReference type="RefSeq" id="WP_392395570.1">
    <property type="nucleotide sequence ID" value="NZ_JAURTK010000012.1"/>
</dbReference>
<comment type="caution">
    <text evidence="4">The sequence shown here is derived from an EMBL/GenBank/DDBJ whole genome shotgun (WGS) entry which is preliminary data.</text>
</comment>
<reference evidence="4" key="1">
    <citation type="submission" date="2023-07" db="EMBL/GenBank/DDBJ databases">
        <title>Sorghum-associated microbial communities from plants grown in Nebraska, USA.</title>
        <authorList>
            <person name="Schachtman D."/>
        </authorList>
    </citation>
    <scope>NUCLEOTIDE SEQUENCE</scope>
    <source>
        <strain evidence="4">DS1061</strain>
    </source>
</reference>
<feature type="domain" description="HTH tetR-type" evidence="3">
    <location>
        <begin position="22"/>
        <end position="82"/>
    </location>
</feature>
<dbReference type="InterPro" id="IPR001647">
    <property type="entry name" value="HTH_TetR"/>
</dbReference>
<evidence type="ECO:0000256" key="2">
    <source>
        <dbReference type="PROSITE-ProRule" id="PRU00335"/>
    </source>
</evidence>
<feature type="DNA-binding region" description="H-T-H motif" evidence="2">
    <location>
        <begin position="45"/>
        <end position="64"/>
    </location>
</feature>
<keyword evidence="1 2" id="KW-0238">DNA-binding</keyword>
<name>A0AB73IL96_9BURK</name>
<dbReference type="Pfam" id="PF00440">
    <property type="entry name" value="TetR_N"/>
    <property type="match status" value="1"/>
</dbReference>
<dbReference type="Proteomes" id="UP001229486">
    <property type="component" value="Unassembled WGS sequence"/>
</dbReference>
<dbReference type="Gene3D" id="1.10.357.10">
    <property type="entry name" value="Tetracycline Repressor, domain 2"/>
    <property type="match status" value="1"/>
</dbReference>
<evidence type="ECO:0000259" key="3">
    <source>
        <dbReference type="PROSITE" id="PS50977"/>
    </source>
</evidence>
<dbReference type="InterPro" id="IPR041669">
    <property type="entry name" value="TetR_C_15"/>
</dbReference>
<dbReference type="Pfam" id="PF17918">
    <property type="entry name" value="TetR_C_15"/>
    <property type="match status" value="1"/>
</dbReference>
<dbReference type="PROSITE" id="PS50977">
    <property type="entry name" value="HTH_TETR_2"/>
    <property type="match status" value="1"/>
</dbReference>